<accession>A0A6J5NJ49</accession>
<reference evidence="2" key="1">
    <citation type="submission" date="2020-04" db="EMBL/GenBank/DDBJ databases">
        <authorList>
            <person name="Chiriac C."/>
            <person name="Salcher M."/>
            <person name="Ghai R."/>
            <person name="Kavagutti S V."/>
        </authorList>
    </citation>
    <scope>NUCLEOTIDE SEQUENCE</scope>
</reference>
<dbReference type="InterPro" id="IPR013324">
    <property type="entry name" value="RNA_pol_sigma_r3/r4-like"/>
</dbReference>
<gene>
    <name evidence="1" type="ORF">UFOVP355_41</name>
    <name evidence="2" type="ORF">UFOVP677_41</name>
</gene>
<evidence type="ECO:0000313" key="2">
    <source>
        <dbReference type="EMBL" id="CAB4156928.1"/>
    </source>
</evidence>
<name>A0A6J5NJ49_9CAUD</name>
<sequence length="124" mass="14516">MTQYPSYHNPLSDGKDIPDIREYNPDSTEWLMMPNQVVIPIVDNDEMVDLVRTILSSLDAIDQQMIQLIYYERKTFQEAAQIVGIRAKSHAWRKTKSAMDKLENALRSNAQLMEMLEKKYEIHN</sequence>
<dbReference type="Gene3D" id="1.10.10.10">
    <property type="entry name" value="Winged helix-like DNA-binding domain superfamily/Winged helix DNA-binding domain"/>
    <property type="match status" value="1"/>
</dbReference>
<proteinExistence type="predicted"/>
<organism evidence="2">
    <name type="scientific">uncultured Caudovirales phage</name>
    <dbReference type="NCBI Taxonomy" id="2100421"/>
    <lineage>
        <taxon>Viruses</taxon>
        <taxon>Duplodnaviria</taxon>
        <taxon>Heunggongvirae</taxon>
        <taxon>Uroviricota</taxon>
        <taxon>Caudoviricetes</taxon>
        <taxon>Peduoviridae</taxon>
        <taxon>Maltschvirus</taxon>
        <taxon>Maltschvirus maltsch</taxon>
    </lineage>
</organism>
<dbReference type="EMBL" id="LR796366">
    <property type="protein sequence ID" value="CAB4139886.1"/>
    <property type="molecule type" value="Genomic_DNA"/>
</dbReference>
<dbReference type="SUPFAM" id="SSF88659">
    <property type="entry name" value="Sigma3 and sigma4 domains of RNA polymerase sigma factors"/>
    <property type="match status" value="1"/>
</dbReference>
<evidence type="ECO:0000313" key="1">
    <source>
        <dbReference type="EMBL" id="CAB4139886.1"/>
    </source>
</evidence>
<dbReference type="InterPro" id="IPR036388">
    <property type="entry name" value="WH-like_DNA-bd_sf"/>
</dbReference>
<protein>
    <submittedName>
        <fullName evidence="2">Uncharacterized protein</fullName>
    </submittedName>
</protein>
<dbReference type="EMBL" id="LR796647">
    <property type="protein sequence ID" value="CAB4156928.1"/>
    <property type="molecule type" value="Genomic_DNA"/>
</dbReference>